<evidence type="ECO:0000313" key="5">
    <source>
        <dbReference type="Proteomes" id="UP000824037"/>
    </source>
</evidence>
<evidence type="ECO:0000256" key="1">
    <source>
        <dbReference type="SAM" id="MobiDB-lite"/>
    </source>
</evidence>
<evidence type="ECO:0000313" key="4">
    <source>
        <dbReference type="EMBL" id="HIZ35472.1"/>
    </source>
</evidence>
<dbReference type="InterPro" id="IPR052566">
    <property type="entry name" value="Non-lysos_glucosylceramidase"/>
</dbReference>
<protein>
    <recommendedName>
        <fullName evidence="6">Glycosyl-hydrolase family 116 catalytic region domain-containing protein</fullName>
    </recommendedName>
</protein>
<feature type="region of interest" description="Disordered" evidence="1">
    <location>
        <begin position="1"/>
        <end position="29"/>
    </location>
</feature>
<dbReference type="PANTHER" id="PTHR12654">
    <property type="entry name" value="BILE ACID BETA-GLUCOSIDASE-RELATED"/>
    <property type="match status" value="1"/>
</dbReference>
<dbReference type="PANTHER" id="PTHR12654:SF0">
    <property type="entry name" value="NON-LYSOSOMAL GLUCOSYLCERAMIDASE"/>
    <property type="match status" value="1"/>
</dbReference>
<dbReference type="EMBL" id="DXBY01000113">
    <property type="protein sequence ID" value="HIZ35472.1"/>
    <property type="molecule type" value="Genomic_DNA"/>
</dbReference>
<feature type="compositionally biased region" description="Basic and acidic residues" evidence="1">
    <location>
        <begin position="358"/>
        <end position="370"/>
    </location>
</feature>
<feature type="compositionally biased region" description="Low complexity" evidence="1">
    <location>
        <begin position="12"/>
        <end position="23"/>
    </location>
</feature>
<evidence type="ECO:0008006" key="6">
    <source>
        <dbReference type="Google" id="ProtNLM"/>
    </source>
</evidence>
<dbReference type="Pfam" id="PF12215">
    <property type="entry name" value="Glyco_hydr_116N"/>
    <property type="match status" value="1"/>
</dbReference>
<evidence type="ECO:0000259" key="2">
    <source>
        <dbReference type="Pfam" id="PF04685"/>
    </source>
</evidence>
<dbReference type="InterPro" id="IPR024462">
    <property type="entry name" value="GH116_N"/>
</dbReference>
<organism evidence="4 5">
    <name type="scientific">Candidatus Ruania gallistercoris</name>
    <dbReference type="NCBI Taxonomy" id="2838746"/>
    <lineage>
        <taxon>Bacteria</taxon>
        <taxon>Bacillati</taxon>
        <taxon>Actinomycetota</taxon>
        <taxon>Actinomycetes</taxon>
        <taxon>Micrococcales</taxon>
        <taxon>Ruaniaceae</taxon>
        <taxon>Ruania</taxon>
    </lineage>
</organism>
<dbReference type="Proteomes" id="UP000824037">
    <property type="component" value="Unassembled WGS sequence"/>
</dbReference>
<dbReference type="AlphaFoldDB" id="A0A9D2EDM8"/>
<name>A0A9D2EDM8_9MICO</name>
<accession>A0A9D2EDM8</accession>
<feature type="domain" description="Glycosyl-hydrolase family 116 catalytic region" evidence="2">
    <location>
        <begin position="461"/>
        <end position="815"/>
    </location>
</feature>
<sequence>MTAEHQGGPDGAPAEEVQEAAEQTSRVAERVRRAERFGFSTDRVPEAAFRAKPRSHEDGPGHGMLLGPIGGPVFGRDLTGRFSRWHLWPGTHVIAEVEAAFLAVHWETDGGQHHRVLTAEHVAEHRTATLFPASHETFRDPAMPFTVTLTAFSPVIPGDEDAAATPVVLFDVFATPAPGHAELPALDVALFWPNLNGWQPAWVTTADRGDRAWPGHHHGGNYNVPAPTGRGLGVLQQRTPAPGQDRADAVCVSVAGSADRYSRQVQFKTDQNATGVPEAEQEFTLGAVWHAFAATGRLGTTGDGSWPAHWHEPVGSAVAGHLDAGRPTAHVQFALAFDWPTVCFGQGRTWWRRSARIDDDHRGGEPRGAEFNEQSGAGDSHAAALAELAHTRTDDWLAAIDSWHTSTLDRLTAGGWTPQVAGAVINELALVTALGTAWIDGTIDGHDPGPDALLHRSEHLGLLEGFDEGYFYYNTADLWHYAFPAVSQNWPRLAEVVFADLADGLAGTDPTDRPVYRLNTRRRALEPLRLPHDVGSAAEDPFVRLNGYTMRDDPNTWRDATPAHLLAQVTHTRLTGRPMPDERWQLLLEAAERNCGDEVPEHAEFGDSTWDNLALRGHSSYATSLLTGMWAVAAAEAERRGEDAGPLRVRHARAQQVLESLWTGEHYRAASAGKYTDAIMPDSIWGLFYADLCGARTVPRERIRSHLRAGYEICHRGYADGQVGPLLIGERGRTGRYEQDGGEELQVNEVLVGSAWMFTAMLRHFGLDAEADDVAGSLHRTLYGGTGLQFRTPAAVAAEGLFRAPLNLRPLAIWWLAAPRR</sequence>
<feature type="domain" description="Glycosyl-hydrolase family 116 N-terminal" evidence="3">
    <location>
        <begin position="63"/>
        <end position="353"/>
    </location>
</feature>
<proteinExistence type="predicted"/>
<reference evidence="4" key="2">
    <citation type="submission" date="2021-04" db="EMBL/GenBank/DDBJ databases">
        <authorList>
            <person name="Gilroy R."/>
        </authorList>
    </citation>
    <scope>NUCLEOTIDE SEQUENCE</scope>
    <source>
        <strain evidence="4">ChiGjej4B4-7305</strain>
    </source>
</reference>
<dbReference type="InterPro" id="IPR006775">
    <property type="entry name" value="GH116_catalytic"/>
</dbReference>
<comment type="caution">
    <text evidence="4">The sequence shown here is derived from an EMBL/GenBank/DDBJ whole genome shotgun (WGS) entry which is preliminary data.</text>
</comment>
<dbReference type="GO" id="GO:0008422">
    <property type="term" value="F:beta-glucosidase activity"/>
    <property type="evidence" value="ECO:0007669"/>
    <property type="project" value="TreeGrafter"/>
</dbReference>
<evidence type="ECO:0000259" key="3">
    <source>
        <dbReference type="Pfam" id="PF12215"/>
    </source>
</evidence>
<feature type="region of interest" description="Disordered" evidence="1">
    <location>
        <begin position="358"/>
        <end position="378"/>
    </location>
</feature>
<gene>
    <name evidence="4" type="ORF">H9815_06815</name>
</gene>
<dbReference type="Pfam" id="PF04685">
    <property type="entry name" value="DUF608"/>
    <property type="match status" value="1"/>
</dbReference>
<reference evidence="4" key="1">
    <citation type="journal article" date="2021" name="PeerJ">
        <title>Extensive microbial diversity within the chicken gut microbiome revealed by metagenomics and culture.</title>
        <authorList>
            <person name="Gilroy R."/>
            <person name="Ravi A."/>
            <person name="Getino M."/>
            <person name="Pursley I."/>
            <person name="Horton D.L."/>
            <person name="Alikhan N.F."/>
            <person name="Baker D."/>
            <person name="Gharbi K."/>
            <person name="Hall N."/>
            <person name="Watson M."/>
            <person name="Adriaenssens E.M."/>
            <person name="Foster-Nyarko E."/>
            <person name="Jarju S."/>
            <person name="Secka A."/>
            <person name="Antonio M."/>
            <person name="Oren A."/>
            <person name="Chaudhuri R.R."/>
            <person name="La Ragione R."/>
            <person name="Hildebrand F."/>
            <person name="Pallen M.J."/>
        </authorList>
    </citation>
    <scope>NUCLEOTIDE SEQUENCE</scope>
    <source>
        <strain evidence="4">ChiGjej4B4-7305</strain>
    </source>
</reference>